<dbReference type="EMBL" id="JPWH01000024">
    <property type="protein sequence ID" value="RCK43676.1"/>
    <property type="molecule type" value="Genomic_DNA"/>
</dbReference>
<accession>A0A367WQC3</accession>
<evidence type="ECO:0000313" key="3">
    <source>
        <dbReference type="Proteomes" id="UP000252517"/>
    </source>
</evidence>
<feature type="compositionally biased region" description="Basic residues" evidence="1">
    <location>
        <begin position="1"/>
        <end position="13"/>
    </location>
</feature>
<feature type="region of interest" description="Disordered" evidence="1">
    <location>
        <begin position="43"/>
        <end position="70"/>
    </location>
</feature>
<sequence length="70" mass="7642">MTRQLDKHKRKSGKARDHAQASSLDPRLVALVKYLARRAAERDYEDIQKASLSQADRSGADTSGDAGADS</sequence>
<reference evidence="2 3" key="1">
    <citation type="submission" date="2014-07" db="EMBL/GenBank/DDBJ databases">
        <title>Draft genome sequence of Thalassospira profundimaris S25-3-2.</title>
        <authorList>
            <person name="Lai Q."/>
            <person name="Shao Z."/>
        </authorList>
    </citation>
    <scope>NUCLEOTIDE SEQUENCE [LARGE SCALE GENOMIC DNA]</scope>
    <source>
        <strain evidence="2 3">S25-3-2</strain>
    </source>
</reference>
<evidence type="ECO:0000256" key="1">
    <source>
        <dbReference type="SAM" id="MobiDB-lite"/>
    </source>
</evidence>
<protein>
    <submittedName>
        <fullName evidence="2">Uncharacterized protein</fullName>
    </submittedName>
</protein>
<dbReference type="Proteomes" id="UP000252517">
    <property type="component" value="Unassembled WGS sequence"/>
</dbReference>
<dbReference type="AlphaFoldDB" id="A0A367WQC3"/>
<gene>
    <name evidence="2" type="ORF">TH25_21245</name>
</gene>
<evidence type="ECO:0000313" key="2">
    <source>
        <dbReference type="EMBL" id="RCK43676.1"/>
    </source>
</evidence>
<comment type="caution">
    <text evidence="2">The sequence shown here is derived from an EMBL/GenBank/DDBJ whole genome shotgun (WGS) entry which is preliminary data.</text>
</comment>
<feature type="region of interest" description="Disordered" evidence="1">
    <location>
        <begin position="1"/>
        <end position="23"/>
    </location>
</feature>
<name>A0A367WQC3_9PROT</name>
<proteinExistence type="predicted"/>
<dbReference type="RefSeq" id="WP_114090137.1">
    <property type="nucleotide sequence ID" value="NZ_JPWH01000024.1"/>
</dbReference>
<organism evidence="2 3">
    <name type="scientific">Thalassospira profundimaris</name>
    <dbReference type="NCBI Taxonomy" id="502049"/>
    <lineage>
        <taxon>Bacteria</taxon>
        <taxon>Pseudomonadati</taxon>
        <taxon>Pseudomonadota</taxon>
        <taxon>Alphaproteobacteria</taxon>
        <taxon>Rhodospirillales</taxon>
        <taxon>Thalassospiraceae</taxon>
        <taxon>Thalassospira</taxon>
    </lineage>
</organism>